<proteinExistence type="predicted"/>
<evidence type="ECO:0000256" key="1">
    <source>
        <dbReference type="SAM" id="MobiDB-lite"/>
    </source>
</evidence>
<dbReference type="Proteomes" id="UP000664521">
    <property type="component" value="Unassembled WGS sequence"/>
</dbReference>
<sequence length="341" mass="36604">MIMLERRHAREDVLRRVDDHPRVHPIVTSDREKGLTAAETYLMGTLDRGNGGRDFQGIRVGLEELGASRRDRQDRSQVSPILTIHLAKSEPKSTTSKRQDDPKADFPGDCSSGGSSSDPESISTTNNDLWKLSFNAPGQQSAVYNVYQGVLHYRASGVAGMGNHVIREQCDPNNTDPICLDDDNAAAYFEQLSDGTVNTVFCKPFFSLPAASTCDFPSTDNQGMLDRGGALLHELIHVPALKGGLQIGDGADENSRCYDRDRVIEAAIGSGSEVPSWQFAKTDELDAYAARALGTKSCNFDVATVTKSNPLGGIAECPADGCPENPHAIAGTPPQASGLLG</sequence>
<feature type="compositionally biased region" description="Basic and acidic residues" evidence="1">
    <location>
        <begin position="87"/>
        <end position="106"/>
    </location>
</feature>
<name>A0A8H3G2U8_9LECA</name>
<dbReference type="SUPFAM" id="SSF55486">
    <property type="entry name" value="Metalloproteases ('zincins'), catalytic domain"/>
    <property type="match status" value="1"/>
</dbReference>
<dbReference type="EMBL" id="CAJPDS010000077">
    <property type="protein sequence ID" value="CAF9934755.1"/>
    <property type="molecule type" value="Genomic_DNA"/>
</dbReference>
<evidence type="ECO:0000313" key="3">
    <source>
        <dbReference type="Proteomes" id="UP000664521"/>
    </source>
</evidence>
<evidence type="ECO:0008006" key="4">
    <source>
        <dbReference type="Google" id="ProtNLM"/>
    </source>
</evidence>
<dbReference type="Gene3D" id="3.40.390.10">
    <property type="entry name" value="Collagenase (Catalytic Domain)"/>
    <property type="match status" value="1"/>
</dbReference>
<protein>
    <recommendedName>
        <fullName evidence="4">Lysine-specific metallo-endopeptidase domain-containing protein</fullName>
    </recommendedName>
</protein>
<gene>
    <name evidence="2" type="ORF">HETSPECPRED_009345</name>
</gene>
<accession>A0A8H3G2U8</accession>
<feature type="region of interest" description="Disordered" evidence="1">
    <location>
        <begin position="68"/>
        <end position="124"/>
    </location>
</feature>
<dbReference type="InterPro" id="IPR024079">
    <property type="entry name" value="MetalloPept_cat_dom_sf"/>
</dbReference>
<reference evidence="2" key="1">
    <citation type="submission" date="2021-03" db="EMBL/GenBank/DDBJ databases">
        <authorList>
            <person name="Tagirdzhanova G."/>
        </authorList>
    </citation>
    <scope>NUCLEOTIDE SEQUENCE</scope>
</reference>
<dbReference type="GO" id="GO:0008237">
    <property type="term" value="F:metallopeptidase activity"/>
    <property type="evidence" value="ECO:0007669"/>
    <property type="project" value="InterPro"/>
</dbReference>
<organism evidence="2 3">
    <name type="scientific">Heterodermia speciosa</name>
    <dbReference type="NCBI Taxonomy" id="116794"/>
    <lineage>
        <taxon>Eukaryota</taxon>
        <taxon>Fungi</taxon>
        <taxon>Dikarya</taxon>
        <taxon>Ascomycota</taxon>
        <taxon>Pezizomycotina</taxon>
        <taxon>Lecanoromycetes</taxon>
        <taxon>OSLEUM clade</taxon>
        <taxon>Lecanoromycetidae</taxon>
        <taxon>Caliciales</taxon>
        <taxon>Physciaceae</taxon>
        <taxon>Heterodermia</taxon>
    </lineage>
</organism>
<dbReference type="AlphaFoldDB" id="A0A8H3G2U8"/>
<comment type="caution">
    <text evidence="2">The sequence shown here is derived from an EMBL/GenBank/DDBJ whole genome shotgun (WGS) entry which is preliminary data.</text>
</comment>
<evidence type="ECO:0000313" key="2">
    <source>
        <dbReference type="EMBL" id="CAF9934755.1"/>
    </source>
</evidence>
<keyword evidence="3" id="KW-1185">Reference proteome</keyword>